<feature type="transmembrane region" description="Helical" evidence="5">
    <location>
        <begin position="100"/>
        <end position="116"/>
    </location>
</feature>
<evidence type="ECO:0000313" key="7">
    <source>
        <dbReference type="EMBL" id="THU98410.1"/>
    </source>
</evidence>
<dbReference type="InterPro" id="IPR007269">
    <property type="entry name" value="ICMT_MeTrfase"/>
</dbReference>
<evidence type="ECO:0000256" key="5">
    <source>
        <dbReference type="RuleBase" id="RU362022"/>
    </source>
</evidence>
<keyword evidence="5" id="KW-0256">Endoplasmic reticulum</keyword>
<proteinExistence type="inferred from homology"/>
<dbReference type="EMBL" id="ML179136">
    <property type="protein sequence ID" value="THU98410.1"/>
    <property type="molecule type" value="Genomic_DNA"/>
</dbReference>
<keyword evidence="8" id="KW-1185">Reference proteome</keyword>
<dbReference type="EC" id="2.1.1.100" evidence="5"/>
<accession>A0A4S8M8B3</accession>
<organism evidence="7 8">
    <name type="scientific">Dendrothele bispora (strain CBS 962.96)</name>
    <dbReference type="NCBI Taxonomy" id="1314807"/>
    <lineage>
        <taxon>Eukaryota</taxon>
        <taxon>Fungi</taxon>
        <taxon>Dikarya</taxon>
        <taxon>Basidiomycota</taxon>
        <taxon>Agaricomycotina</taxon>
        <taxon>Agaricomycetes</taxon>
        <taxon>Agaricomycetidae</taxon>
        <taxon>Agaricales</taxon>
        <taxon>Agaricales incertae sedis</taxon>
        <taxon>Dendrothele</taxon>
    </lineage>
</organism>
<dbReference type="AlphaFoldDB" id="A0A4S8M8B3"/>
<dbReference type="OrthoDB" id="422086at2759"/>
<comment type="similarity">
    <text evidence="5">Belongs to the class VI-like SAM-binding methyltransferase superfamily. Isoprenylcysteine carboxyl methyltransferase family.</text>
</comment>
<keyword evidence="5" id="KW-0949">S-adenosyl-L-methionine</keyword>
<dbReference type="Pfam" id="PF04140">
    <property type="entry name" value="ICMT"/>
    <property type="match status" value="1"/>
</dbReference>
<gene>
    <name evidence="7" type="ORF">K435DRAFT_660915</name>
</gene>
<keyword evidence="6" id="KW-0732">Signal</keyword>
<evidence type="ECO:0000256" key="3">
    <source>
        <dbReference type="ARBA" id="ARBA00022989"/>
    </source>
</evidence>
<keyword evidence="5" id="KW-0808">Transferase</keyword>
<dbReference type="Proteomes" id="UP000297245">
    <property type="component" value="Unassembled WGS sequence"/>
</dbReference>
<feature type="non-terminal residue" evidence="7">
    <location>
        <position position="1"/>
    </location>
</feature>
<sequence length="239" mass="27376">LMSMFKASCLLLAAVSVFISLTSPNPPAQKKDLVTTKRKLWVSTRGAYVSQVIFYIFTFLVEAFSLLVPHLPMNTFSALLLHLVPPTNNSTTKPRDLPNSFYFGLIFLTISAYIRYRCYQELGRHFTFEVSLLSNHKLITTGPYSIVRHPGYLACYTMTIGILLIWSSEGSWIRESCFLSSGNFVGPFALGAWVIWWGRVLIALTRRVPEEDALLRRNFGKQWIEWERNVPWKIVPGIY</sequence>
<dbReference type="PANTHER" id="PTHR12714:SF25">
    <property type="entry name" value="CONSERVED HYPOTHETICAL MEMBRANE PROTEIN"/>
    <property type="match status" value="1"/>
</dbReference>
<evidence type="ECO:0000256" key="6">
    <source>
        <dbReference type="SAM" id="SignalP"/>
    </source>
</evidence>
<reference evidence="7 8" key="1">
    <citation type="journal article" date="2019" name="Nat. Ecol. Evol.">
        <title>Megaphylogeny resolves global patterns of mushroom evolution.</title>
        <authorList>
            <person name="Varga T."/>
            <person name="Krizsan K."/>
            <person name="Foldi C."/>
            <person name="Dima B."/>
            <person name="Sanchez-Garcia M."/>
            <person name="Sanchez-Ramirez S."/>
            <person name="Szollosi G.J."/>
            <person name="Szarkandi J.G."/>
            <person name="Papp V."/>
            <person name="Albert L."/>
            <person name="Andreopoulos W."/>
            <person name="Angelini C."/>
            <person name="Antonin V."/>
            <person name="Barry K.W."/>
            <person name="Bougher N.L."/>
            <person name="Buchanan P."/>
            <person name="Buyck B."/>
            <person name="Bense V."/>
            <person name="Catcheside P."/>
            <person name="Chovatia M."/>
            <person name="Cooper J."/>
            <person name="Damon W."/>
            <person name="Desjardin D."/>
            <person name="Finy P."/>
            <person name="Geml J."/>
            <person name="Haridas S."/>
            <person name="Hughes K."/>
            <person name="Justo A."/>
            <person name="Karasinski D."/>
            <person name="Kautmanova I."/>
            <person name="Kiss B."/>
            <person name="Kocsube S."/>
            <person name="Kotiranta H."/>
            <person name="LaButti K.M."/>
            <person name="Lechner B.E."/>
            <person name="Liimatainen K."/>
            <person name="Lipzen A."/>
            <person name="Lukacs Z."/>
            <person name="Mihaltcheva S."/>
            <person name="Morgado L.N."/>
            <person name="Niskanen T."/>
            <person name="Noordeloos M.E."/>
            <person name="Ohm R.A."/>
            <person name="Ortiz-Santana B."/>
            <person name="Ovrebo C."/>
            <person name="Racz N."/>
            <person name="Riley R."/>
            <person name="Savchenko A."/>
            <person name="Shiryaev A."/>
            <person name="Soop K."/>
            <person name="Spirin V."/>
            <person name="Szebenyi C."/>
            <person name="Tomsovsky M."/>
            <person name="Tulloss R.E."/>
            <person name="Uehling J."/>
            <person name="Grigoriev I.V."/>
            <person name="Vagvolgyi C."/>
            <person name="Papp T."/>
            <person name="Martin F.M."/>
            <person name="Miettinen O."/>
            <person name="Hibbett D.S."/>
            <person name="Nagy L.G."/>
        </authorList>
    </citation>
    <scope>NUCLEOTIDE SEQUENCE [LARGE SCALE GENOMIC DNA]</scope>
    <source>
        <strain evidence="7 8">CBS 962.96</strain>
    </source>
</reference>
<evidence type="ECO:0000313" key="8">
    <source>
        <dbReference type="Proteomes" id="UP000297245"/>
    </source>
</evidence>
<dbReference type="GO" id="GO:0032259">
    <property type="term" value="P:methylation"/>
    <property type="evidence" value="ECO:0007669"/>
    <property type="project" value="UniProtKB-KW"/>
</dbReference>
<evidence type="ECO:0000256" key="2">
    <source>
        <dbReference type="ARBA" id="ARBA00022692"/>
    </source>
</evidence>
<feature type="transmembrane region" description="Helical" evidence="5">
    <location>
        <begin position="149"/>
        <end position="166"/>
    </location>
</feature>
<name>A0A4S8M8B3_DENBC</name>
<dbReference type="Gene3D" id="1.20.120.1630">
    <property type="match status" value="1"/>
</dbReference>
<keyword evidence="2 5" id="KW-0812">Transmembrane</keyword>
<dbReference type="PANTHER" id="PTHR12714">
    <property type="entry name" value="PROTEIN-S ISOPRENYLCYSTEINE O-METHYLTRANSFERASE"/>
    <property type="match status" value="1"/>
</dbReference>
<protein>
    <recommendedName>
        <fullName evidence="5">Protein-S-isoprenylcysteine O-methyltransferase</fullName>
        <ecNumber evidence="5">2.1.1.100</ecNumber>
    </recommendedName>
</protein>
<dbReference type="GO" id="GO:0005789">
    <property type="term" value="C:endoplasmic reticulum membrane"/>
    <property type="evidence" value="ECO:0007669"/>
    <property type="project" value="UniProtKB-SubCell"/>
</dbReference>
<feature type="chain" id="PRO_5020198217" description="Protein-S-isoprenylcysteine O-methyltransferase" evidence="6">
    <location>
        <begin position="25"/>
        <end position="239"/>
    </location>
</feature>
<feature type="transmembrane region" description="Helical" evidence="5">
    <location>
        <begin position="178"/>
        <end position="198"/>
    </location>
</feature>
<feature type="signal peptide" evidence="6">
    <location>
        <begin position="1"/>
        <end position="24"/>
    </location>
</feature>
<comment type="catalytic activity">
    <reaction evidence="5">
        <text>[protein]-C-terminal S-[(2E,6E)-farnesyl]-L-cysteine + S-adenosyl-L-methionine = [protein]-C-terminal S-[(2E,6E)-farnesyl]-L-cysteine methyl ester + S-adenosyl-L-homocysteine</text>
        <dbReference type="Rhea" id="RHEA:21672"/>
        <dbReference type="Rhea" id="RHEA-COMP:12125"/>
        <dbReference type="Rhea" id="RHEA-COMP:12126"/>
        <dbReference type="ChEBI" id="CHEBI:57856"/>
        <dbReference type="ChEBI" id="CHEBI:59789"/>
        <dbReference type="ChEBI" id="CHEBI:90510"/>
        <dbReference type="ChEBI" id="CHEBI:90511"/>
        <dbReference type="EC" id="2.1.1.100"/>
    </reaction>
</comment>
<feature type="transmembrane region" description="Helical" evidence="5">
    <location>
        <begin position="48"/>
        <end position="68"/>
    </location>
</feature>
<keyword evidence="4 5" id="KW-0472">Membrane</keyword>
<keyword evidence="5" id="KW-0489">Methyltransferase</keyword>
<evidence type="ECO:0000256" key="4">
    <source>
        <dbReference type="ARBA" id="ARBA00023136"/>
    </source>
</evidence>
<dbReference type="GO" id="GO:0004671">
    <property type="term" value="F:protein C-terminal S-isoprenylcysteine carboxyl O-methyltransferase activity"/>
    <property type="evidence" value="ECO:0007669"/>
    <property type="project" value="UniProtKB-EC"/>
</dbReference>
<keyword evidence="3 5" id="KW-1133">Transmembrane helix</keyword>
<comment type="subcellular location">
    <subcellularLocation>
        <location evidence="5">Endoplasmic reticulum membrane</location>
        <topology evidence="5">Multi-pass membrane protein</topology>
    </subcellularLocation>
    <subcellularLocation>
        <location evidence="1">Membrane</location>
        <topology evidence="1">Multi-pass membrane protein</topology>
    </subcellularLocation>
</comment>
<evidence type="ECO:0000256" key="1">
    <source>
        <dbReference type="ARBA" id="ARBA00004141"/>
    </source>
</evidence>